<dbReference type="Proteomes" id="UP001295794">
    <property type="component" value="Unassembled WGS sequence"/>
</dbReference>
<evidence type="ECO:0000313" key="2">
    <source>
        <dbReference type="Proteomes" id="UP001295794"/>
    </source>
</evidence>
<accession>A0AAD2K3D9</accession>
<name>A0AAD2K3D9_9AGAR</name>
<organism evidence="1 2">
    <name type="scientific">Mycena citricolor</name>
    <dbReference type="NCBI Taxonomy" id="2018698"/>
    <lineage>
        <taxon>Eukaryota</taxon>
        <taxon>Fungi</taxon>
        <taxon>Dikarya</taxon>
        <taxon>Basidiomycota</taxon>
        <taxon>Agaricomycotina</taxon>
        <taxon>Agaricomycetes</taxon>
        <taxon>Agaricomycetidae</taxon>
        <taxon>Agaricales</taxon>
        <taxon>Marasmiineae</taxon>
        <taxon>Mycenaceae</taxon>
        <taxon>Mycena</taxon>
    </lineage>
</organism>
<sequence length="109" mass="11697">MERMAALGASSAVSRAVEATRRLRCGILTSDEVRQLPKANAIQFSTHRDVQSTGLSCRNSSMSRNLIASAINDPRLSSFVITATPNSCQGRRLTMLLNPGTDPSCCSDP</sequence>
<comment type="caution">
    <text evidence="1">The sequence shown here is derived from an EMBL/GenBank/DDBJ whole genome shotgun (WGS) entry which is preliminary data.</text>
</comment>
<proteinExistence type="predicted"/>
<dbReference type="EMBL" id="CAVNYO010000412">
    <property type="protein sequence ID" value="CAK5276760.1"/>
    <property type="molecule type" value="Genomic_DNA"/>
</dbReference>
<gene>
    <name evidence="1" type="ORF">MYCIT1_LOCUS25283</name>
</gene>
<dbReference type="AlphaFoldDB" id="A0AAD2K3D9"/>
<evidence type="ECO:0000313" key="1">
    <source>
        <dbReference type="EMBL" id="CAK5276760.1"/>
    </source>
</evidence>
<keyword evidence="2" id="KW-1185">Reference proteome</keyword>
<reference evidence="1" key="1">
    <citation type="submission" date="2023-11" db="EMBL/GenBank/DDBJ databases">
        <authorList>
            <person name="De Vega J J."/>
            <person name="De Vega J J."/>
        </authorList>
    </citation>
    <scope>NUCLEOTIDE SEQUENCE</scope>
</reference>
<protein>
    <submittedName>
        <fullName evidence="1">Uncharacterized protein</fullName>
    </submittedName>
</protein>